<keyword evidence="5" id="KW-1185">Reference proteome</keyword>
<evidence type="ECO:0000313" key="2">
    <source>
        <dbReference type="EMBL" id="MCA6074549.1"/>
    </source>
</evidence>
<dbReference type="AlphaFoldDB" id="A0A9X1HRA0"/>
<keyword evidence="1" id="KW-0732">Signal</keyword>
<dbReference type="EMBL" id="JAIXNE010000002">
    <property type="protein sequence ID" value="MCA6074549.1"/>
    <property type="molecule type" value="Genomic_DNA"/>
</dbReference>
<protein>
    <submittedName>
        <fullName evidence="4">Uncharacterized protein</fullName>
    </submittedName>
</protein>
<evidence type="ECO:0000313" key="3">
    <source>
        <dbReference type="EMBL" id="MCA6075726.1"/>
    </source>
</evidence>
<proteinExistence type="predicted"/>
<feature type="chain" id="PRO_5041155343" evidence="1">
    <location>
        <begin position="20"/>
        <end position="186"/>
    </location>
</feature>
<comment type="caution">
    <text evidence="4">The sequence shown here is derived from an EMBL/GenBank/DDBJ whole genome shotgun (WGS) entry which is preliminary data.</text>
</comment>
<dbReference type="RefSeq" id="WP_225697663.1">
    <property type="nucleotide sequence ID" value="NZ_JAIXNE010000002.1"/>
</dbReference>
<dbReference type="Proteomes" id="UP001139409">
    <property type="component" value="Unassembled WGS sequence"/>
</dbReference>
<evidence type="ECO:0000313" key="5">
    <source>
        <dbReference type="Proteomes" id="UP001139409"/>
    </source>
</evidence>
<dbReference type="EMBL" id="JAIXNE010000004">
    <property type="protein sequence ID" value="MCA6076854.1"/>
    <property type="molecule type" value="Genomic_DNA"/>
</dbReference>
<name>A0A9X1HRA0_9BACT</name>
<accession>A0A9X1HRA0</accession>
<evidence type="ECO:0000256" key="1">
    <source>
        <dbReference type="SAM" id="SignalP"/>
    </source>
</evidence>
<gene>
    <name evidence="2" type="ORF">LDX50_06695</name>
    <name evidence="3" type="ORF">LDX50_12665</name>
    <name evidence="4" type="ORF">LDX50_18385</name>
</gene>
<feature type="signal peptide" evidence="1">
    <location>
        <begin position="1"/>
        <end position="19"/>
    </location>
</feature>
<organism evidence="4 5">
    <name type="scientific">Fulvivirga sedimenti</name>
    <dbReference type="NCBI Taxonomy" id="2879465"/>
    <lineage>
        <taxon>Bacteria</taxon>
        <taxon>Pseudomonadati</taxon>
        <taxon>Bacteroidota</taxon>
        <taxon>Cytophagia</taxon>
        <taxon>Cytophagales</taxon>
        <taxon>Fulvivirgaceae</taxon>
        <taxon>Fulvivirga</taxon>
    </lineage>
</organism>
<sequence length="186" mass="20971">MKTIRIAISLCLLSVALYAADEDNFIPGQVLRVDGSRLSTLVKVPETATAKAVIFKDSETGQNTEVESSEIRSITVVLNGETVEYINTLYIDQSSNRSGQSVWIRTLSWGEIVLYASELSDGRSIYLLKRSDELLPREISSNSFKTTIVSYIADHSYLTKDVESNKYSFKDLKVLMDEYNSWKSFE</sequence>
<evidence type="ECO:0000313" key="4">
    <source>
        <dbReference type="EMBL" id="MCA6076854.1"/>
    </source>
</evidence>
<dbReference type="EMBL" id="JAIXNE010000003">
    <property type="protein sequence ID" value="MCA6075726.1"/>
    <property type="molecule type" value="Genomic_DNA"/>
</dbReference>
<reference evidence="4" key="1">
    <citation type="submission" date="2021-09" db="EMBL/GenBank/DDBJ databases">
        <title>Fulvivirga sp. isolated from coastal sediment.</title>
        <authorList>
            <person name="Yu H."/>
        </authorList>
    </citation>
    <scope>NUCLEOTIDE SEQUENCE</scope>
    <source>
        <strain evidence="4">1062</strain>
    </source>
</reference>